<dbReference type="AlphaFoldDB" id="A0AAD4DBP1"/>
<keyword evidence="4" id="KW-0862">Zinc</keyword>
<accession>A0AAD4DBP1</accession>
<name>A0AAD4DBP1_9FUNG</name>
<dbReference type="PROSITE" id="PS00028">
    <property type="entry name" value="ZINC_FINGER_C2H2_1"/>
    <property type="match status" value="1"/>
</dbReference>
<dbReference type="GO" id="GO:0005634">
    <property type="term" value="C:nucleus"/>
    <property type="evidence" value="ECO:0007669"/>
    <property type="project" value="UniProtKB-SubCell"/>
</dbReference>
<feature type="domain" description="C2H2-type" evidence="7">
    <location>
        <begin position="38"/>
        <end position="59"/>
    </location>
</feature>
<feature type="compositionally biased region" description="Low complexity" evidence="6">
    <location>
        <begin position="345"/>
        <end position="355"/>
    </location>
</feature>
<organism evidence="8 9">
    <name type="scientific">Linnemannia exigua</name>
    <dbReference type="NCBI Taxonomy" id="604196"/>
    <lineage>
        <taxon>Eukaryota</taxon>
        <taxon>Fungi</taxon>
        <taxon>Fungi incertae sedis</taxon>
        <taxon>Mucoromycota</taxon>
        <taxon>Mortierellomycotina</taxon>
        <taxon>Mortierellomycetes</taxon>
        <taxon>Mortierellales</taxon>
        <taxon>Mortierellaceae</taxon>
        <taxon>Linnemannia</taxon>
    </lineage>
</organism>
<evidence type="ECO:0000256" key="3">
    <source>
        <dbReference type="ARBA" id="ARBA00022771"/>
    </source>
</evidence>
<dbReference type="PANTHER" id="PTHR23215">
    <property type="entry name" value="ZINC FINGER PROTEIN 207"/>
    <property type="match status" value="1"/>
</dbReference>
<dbReference type="SUPFAM" id="SSF57667">
    <property type="entry name" value="beta-beta-alpha zinc fingers"/>
    <property type="match status" value="1"/>
</dbReference>
<protein>
    <recommendedName>
        <fullName evidence="7">C2H2-type domain-containing protein</fullName>
    </recommendedName>
</protein>
<proteinExistence type="predicted"/>
<dbReference type="InterPro" id="IPR013087">
    <property type="entry name" value="Znf_C2H2_type"/>
</dbReference>
<feature type="compositionally biased region" description="Low complexity" evidence="6">
    <location>
        <begin position="396"/>
        <end position="420"/>
    </location>
</feature>
<dbReference type="Gene3D" id="3.30.160.60">
    <property type="entry name" value="Classic Zinc Finger"/>
    <property type="match status" value="1"/>
</dbReference>
<dbReference type="GO" id="GO:0008270">
    <property type="term" value="F:zinc ion binding"/>
    <property type="evidence" value="ECO:0007669"/>
    <property type="project" value="UniProtKB-KW"/>
</dbReference>
<dbReference type="PANTHER" id="PTHR23215:SF0">
    <property type="entry name" value="BUB3-INTERACTING AND GLEBS MOTIF-CONTAINING PROTEIN ZNF207"/>
    <property type="match status" value="1"/>
</dbReference>
<comment type="subcellular location">
    <subcellularLocation>
        <location evidence="1">Nucleus</location>
    </subcellularLocation>
</comment>
<dbReference type="SMART" id="SM00355">
    <property type="entry name" value="ZnF_C2H2"/>
    <property type="match status" value="2"/>
</dbReference>
<evidence type="ECO:0000313" key="8">
    <source>
        <dbReference type="EMBL" id="KAG0273768.1"/>
    </source>
</evidence>
<feature type="compositionally biased region" description="Pro residues" evidence="6">
    <location>
        <begin position="227"/>
        <end position="293"/>
    </location>
</feature>
<reference evidence="8" key="1">
    <citation type="journal article" date="2020" name="Fungal Divers.">
        <title>Resolving the Mortierellaceae phylogeny through synthesis of multi-gene phylogenetics and phylogenomics.</title>
        <authorList>
            <person name="Vandepol N."/>
            <person name="Liber J."/>
            <person name="Desiro A."/>
            <person name="Na H."/>
            <person name="Kennedy M."/>
            <person name="Barry K."/>
            <person name="Grigoriev I.V."/>
            <person name="Miller A.N."/>
            <person name="O'Donnell K."/>
            <person name="Stajich J.E."/>
            <person name="Bonito G."/>
        </authorList>
    </citation>
    <scope>NUCLEOTIDE SEQUENCE</scope>
    <source>
        <strain evidence="8">NRRL 28262</strain>
    </source>
</reference>
<sequence length="493" mass="51222">MAKKNKKKVIRPWCWYCERDFEDEKVLISHQRAKHFKCNHCSKKLNTAGGMAVHVMQVHKETISTVPNAMEGRESVDLEIYGMEGIPEEDQIAYNAKQEAGDNPVSKRPKIAGSSVEFSAEDLQSQLAAHKAMMQAVATPPPVGPPAGPPGMMPGFSGPPILPPGMPGAPPGSVPPMAPGYPPMIPPPVGAMGARPPPPFPGQFQYPGMPPAAASVMPAAYSQFYQPRPPPPPFGMPPHPGMSHPGPPPPQFPPFGNQMPPPGPWPPQRPPVGAPHAMPPQPPHAGFPPPPRFPNGGPMPGFPPPGMPPRGPYGQQGPPPSVYALPPRPGGPPPPPHNGPPGPTSAPGSAPPSTGIPNGQLHQGLKNTSHITSTPDSNTKPSAGSAALPSKPAVSAPAGTAAPLKGPATTTTTTTTTTTAPAVHAATVAKAESATAAPAAAGGASGKKESILVYSDNDVSVMRRISWNYFAVNALNEEVRAALERYRFNPHAA</sequence>
<dbReference type="EMBL" id="JAAAIL010000697">
    <property type="protein sequence ID" value="KAG0273768.1"/>
    <property type="molecule type" value="Genomic_DNA"/>
</dbReference>
<evidence type="ECO:0000256" key="2">
    <source>
        <dbReference type="ARBA" id="ARBA00022723"/>
    </source>
</evidence>
<feature type="region of interest" description="Disordered" evidence="6">
    <location>
        <begin position="227"/>
        <end position="420"/>
    </location>
</feature>
<evidence type="ECO:0000259" key="7">
    <source>
        <dbReference type="PROSITE" id="PS00028"/>
    </source>
</evidence>
<comment type="caution">
    <text evidence="8">The sequence shown here is derived from an EMBL/GenBank/DDBJ whole genome shotgun (WGS) entry which is preliminary data.</text>
</comment>
<evidence type="ECO:0000256" key="4">
    <source>
        <dbReference type="ARBA" id="ARBA00022833"/>
    </source>
</evidence>
<evidence type="ECO:0000256" key="1">
    <source>
        <dbReference type="ARBA" id="ARBA00004123"/>
    </source>
</evidence>
<feature type="compositionally biased region" description="Pro residues" evidence="6">
    <location>
        <begin position="300"/>
        <end position="344"/>
    </location>
</feature>
<keyword evidence="9" id="KW-1185">Reference proteome</keyword>
<feature type="compositionally biased region" description="Polar residues" evidence="6">
    <location>
        <begin position="356"/>
        <end position="382"/>
    </location>
</feature>
<evidence type="ECO:0000256" key="5">
    <source>
        <dbReference type="ARBA" id="ARBA00023242"/>
    </source>
</evidence>
<dbReference type="CDD" id="cd20908">
    <property type="entry name" value="SUF4-like"/>
    <property type="match status" value="1"/>
</dbReference>
<dbReference type="InterPro" id="IPR036236">
    <property type="entry name" value="Znf_C2H2_sf"/>
</dbReference>
<keyword evidence="2" id="KW-0479">Metal-binding</keyword>
<dbReference type="Proteomes" id="UP001194580">
    <property type="component" value="Unassembled WGS sequence"/>
</dbReference>
<keyword evidence="3" id="KW-0863">Zinc-finger</keyword>
<gene>
    <name evidence="8" type="ORF">BGZ95_010412</name>
</gene>
<keyword evidence="5" id="KW-0539">Nucleus</keyword>
<evidence type="ECO:0000313" key="9">
    <source>
        <dbReference type="Proteomes" id="UP001194580"/>
    </source>
</evidence>
<evidence type="ECO:0000256" key="6">
    <source>
        <dbReference type="SAM" id="MobiDB-lite"/>
    </source>
</evidence>